<evidence type="ECO:0000313" key="3">
    <source>
        <dbReference type="Proteomes" id="UP000185317"/>
    </source>
</evidence>
<gene>
    <name evidence="1" type="ORF">Syn7803C6_258</name>
    <name evidence="2" type="ORF">Syn7803C90_262</name>
</gene>
<proteinExistence type="predicted"/>
<dbReference type="EMBL" id="KJ019045">
    <property type="protein sequence ID" value="AIX18557.1"/>
    <property type="molecule type" value="Genomic_DNA"/>
</dbReference>
<evidence type="ECO:0000313" key="2">
    <source>
        <dbReference type="EMBL" id="AIX21873.1"/>
    </source>
</evidence>
<reference evidence="3 4" key="1">
    <citation type="submission" date="2013-12" db="EMBL/GenBank/DDBJ databases">
        <title>Ecological redundancy of diverse viral populations within a natural community.</title>
        <authorList>
            <person name="Gregory A.C."/>
            <person name="LaButti K."/>
            <person name="Copeland A."/>
            <person name="Woyke T."/>
            <person name="Sullivan M.B."/>
        </authorList>
    </citation>
    <scope>NUCLEOTIDE SEQUENCE [LARGE SCALE GENOMIC DNA]</scope>
    <source>
        <strain evidence="1">Syn7803C6</strain>
        <strain evidence="2">Syn7803C90</strain>
    </source>
</reference>
<evidence type="ECO:0000313" key="1">
    <source>
        <dbReference type="EMBL" id="AIX18557.1"/>
    </source>
</evidence>
<dbReference type="EMBL" id="KJ019059">
    <property type="protein sequence ID" value="AIX21873.1"/>
    <property type="molecule type" value="Genomic_DNA"/>
</dbReference>
<dbReference type="RefSeq" id="YP_009134473.1">
    <property type="nucleotide sequence ID" value="NC_026927.1"/>
</dbReference>
<protein>
    <submittedName>
        <fullName evidence="1">Uncharacterized protein</fullName>
    </submittedName>
</protein>
<dbReference type="OrthoDB" id="16433at10239"/>
<accession>A0A0E3EWV5</accession>
<dbReference type="KEGG" id="vg:24172112"/>
<name>A0A0E3EWV5_9CAUD</name>
<keyword evidence="4" id="KW-1185">Reference proteome</keyword>
<sequence length="129" mass="14862">MGMFDTIRCSYDIGELTDVECQSKNIDDWGGTMSFYWVDPNGRLWSPSYAGTYDFVPEEGPFPELGKGKLSHVQYLGTTPNGTHGKYQFVSMTRCIEIYDTKTHADGYVEFVTCYLSFYQGLLRDYFYK</sequence>
<evidence type="ECO:0000313" key="4">
    <source>
        <dbReference type="Proteomes" id="UP000185320"/>
    </source>
</evidence>
<dbReference type="Proteomes" id="UP000185320">
    <property type="component" value="Segment"/>
</dbReference>
<dbReference type="Proteomes" id="UP000185317">
    <property type="component" value="Segment"/>
</dbReference>
<dbReference type="GeneID" id="24172112"/>
<organism evidence="1 3">
    <name type="scientific">Synechococcus phage ACG-2014f</name>
    <dbReference type="NCBI Taxonomy" id="1493511"/>
    <lineage>
        <taxon>Viruses</taxon>
        <taxon>Duplodnaviria</taxon>
        <taxon>Heunggongvirae</taxon>
        <taxon>Uroviricota</taxon>
        <taxon>Caudoviricetes</taxon>
        <taxon>Pantevenvirales</taxon>
        <taxon>Kyanoviridae</taxon>
        <taxon>Atlauavirus</taxon>
        <taxon>Atlauavirus tusconc8</taxon>
    </lineage>
</organism>